<evidence type="ECO:0000256" key="9">
    <source>
        <dbReference type="ARBA" id="ARBA00022792"/>
    </source>
</evidence>
<organism evidence="20">
    <name type="scientific">Aclees cribratus</name>
    <dbReference type="NCBI Taxonomy" id="2735253"/>
    <lineage>
        <taxon>Eukaryota</taxon>
        <taxon>Metazoa</taxon>
        <taxon>Ecdysozoa</taxon>
        <taxon>Arthropoda</taxon>
        <taxon>Hexapoda</taxon>
        <taxon>Insecta</taxon>
        <taxon>Pterygota</taxon>
        <taxon>Neoptera</taxon>
        <taxon>Endopterygota</taxon>
        <taxon>Coleoptera</taxon>
        <taxon>Polyphaga</taxon>
        <taxon>Cucujiformia</taxon>
        <taxon>Curculionidae</taxon>
        <taxon>Molytinae</taxon>
        <taxon>Hylobiini</taxon>
        <taxon>Aclees</taxon>
    </lineage>
</organism>
<feature type="transmembrane region" description="Helical" evidence="18">
    <location>
        <begin position="269"/>
        <end position="289"/>
    </location>
</feature>
<keyword evidence="11 18" id="KW-0249">Electron transport</keyword>
<evidence type="ECO:0000256" key="10">
    <source>
        <dbReference type="ARBA" id="ARBA00022967"/>
    </source>
</evidence>
<dbReference type="GO" id="GO:0005743">
    <property type="term" value="C:mitochondrial inner membrane"/>
    <property type="evidence" value="ECO:0007669"/>
    <property type="project" value="UniProtKB-SubCell"/>
</dbReference>
<keyword evidence="6" id="KW-0813">Transport</keyword>
<dbReference type="PRINTS" id="PR01436">
    <property type="entry name" value="NADHDHGNASE2"/>
</dbReference>
<evidence type="ECO:0000256" key="7">
    <source>
        <dbReference type="ARBA" id="ARBA00022660"/>
    </source>
</evidence>
<evidence type="ECO:0000256" key="8">
    <source>
        <dbReference type="ARBA" id="ARBA00022692"/>
    </source>
</evidence>
<feature type="transmembrane region" description="Helical" evidence="18">
    <location>
        <begin position="7"/>
        <end position="33"/>
    </location>
</feature>
<evidence type="ECO:0000256" key="6">
    <source>
        <dbReference type="ARBA" id="ARBA00022448"/>
    </source>
</evidence>
<feature type="domain" description="NADH:quinone oxidoreductase/Mrp antiporter transmembrane" evidence="19">
    <location>
        <begin position="23"/>
        <end position="280"/>
    </location>
</feature>
<keyword evidence="13 18" id="KW-0520">NAD</keyword>
<accession>A0A7L8XIM8</accession>
<proteinExistence type="inferred from homology"/>
<comment type="function">
    <text evidence="1">Core subunit of the mitochondrial membrane respiratory chain NADH dehydrogenase (Complex I) that is believed to belong to the minimal assembly required for catalysis. Complex I functions in the transfer of electrons from NADH to the respiratory chain. The immediate electron acceptor for the enzyme is believed to be ubiquinone.</text>
</comment>
<dbReference type="InterPro" id="IPR001750">
    <property type="entry name" value="ND/Mrp_TM"/>
</dbReference>
<feature type="transmembrane region" description="Helical" evidence="18">
    <location>
        <begin position="310"/>
        <end position="333"/>
    </location>
</feature>
<feature type="transmembrane region" description="Helical" evidence="18">
    <location>
        <begin position="196"/>
        <end position="214"/>
    </location>
</feature>
<comment type="similarity">
    <text evidence="3 18">Belongs to the complex I subunit 2 family.</text>
</comment>
<evidence type="ECO:0000256" key="2">
    <source>
        <dbReference type="ARBA" id="ARBA00004448"/>
    </source>
</evidence>
<evidence type="ECO:0000313" key="20">
    <source>
        <dbReference type="EMBL" id="QOH97062.1"/>
    </source>
</evidence>
<keyword evidence="15 18" id="KW-0496">Mitochondrion</keyword>
<feature type="transmembrane region" description="Helical" evidence="18">
    <location>
        <begin position="57"/>
        <end position="78"/>
    </location>
</feature>
<sequence>MKKLYKLMFYSTMITSTIISISALSWFTAWVGLEINLLSIMPLMKQLKNTFSSESTIKYFIIQAMASSLLLFSIIIFTNSKEYSIELTMSISMLMNSALLLKMGAAPFHFWFPEVISGLNWEMAYILMTWQKIAPMILLSYSTYMPSFLAMIIILSSLISGIQGINQTCIRKILAYSSINHVSWMISALLNSTTIWLYYFLIYSIINTNIIIILSKYNIFFTSQLSKLFSFNKKLKFLFMLNFLSLGGLPPFLGFFPKWLVINFMVKNNLYSIAIILIIFTLLLLYMYIRVTFSSFSINSEESLIKNFNKISFIHFMTNLISLMGLIICTIFTNML</sequence>
<reference evidence="20" key="2">
    <citation type="submission" date="2020-05" db="EMBL/GenBank/DDBJ databases">
        <authorList>
            <person name="Wang B."/>
            <person name="Fang R."/>
            <person name="Zhuo Z."/>
            <person name="Xu X."/>
            <person name="Qiu J."/>
            <person name="Xu Y."/>
            <person name="Liu J."/>
            <person name="Liu Y."/>
            <person name="Zeng Z."/>
            <person name="Xiao Q."/>
        </authorList>
    </citation>
    <scope>NUCLEOTIDE SEQUENCE</scope>
</reference>
<dbReference type="PANTHER" id="PTHR46552">
    <property type="entry name" value="NADH-UBIQUINONE OXIDOREDUCTASE CHAIN 2"/>
    <property type="match status" value="1"/>
</dbReference>
<evidence type="ECO:0000256" key="17">
    <source>
        <dbReference type="ARBA" id="ARBA00049551"/>
    </source>
</evidence>
<evidence type="ECO:0000256" key="1">
    <source>
        <dbReference type="ARBA" id="ARBA00003257"/>
    </source>
</evidence>
<dbReference type="InterPro" id="IPR050175">
    <property type="entry name" value="Complex_I_Subunit_2"/>
</dbReference>
<evidence type="ECO:0000256" key="16">
    <source>
        <dbReference type="ARBA" id="ARBA00023136"/>
    </source>
</evidence>
<feature type="transmembrane region" description="Helical" evidence="18">
    <location>
        <begin position="99"/>
        <end position="121"/>
    </location>
</feature>
<dbReference type="InterPro" id="IPR003917">
    <property type="entry name" value="NADH_UbQ_OxRdtase_chain2"/>
</dbReference>
<geneLocation type="mitochondrion" evidence="20"/>
<evidence type="ECO:0000256" key="14">
    <source>
        <dbReference type="ARBA" id="ARBA00023075"/>
    </source>
</evidence>
<comment type="catalytic activity">
    <reaction evidence="17 18">
        <text>a ubiquinone + NADH + 5 H(+)(in) = a ubiquinol + NAD(+) + 4 H(+)(out)</text>
        <dbReference type="Rhea" id="RHEA:29091"/>
        <dbReference type="Rhea" id="RHEA-COMP:9565"/>
        <dbReference type="Rhea" id="RHEA-COMP:9566"/>
        <dbReference type="ChEBI" id="CHEBI:15378"/>
        <dbReference type="ChEBI" id="CHEBI:16389"/>
        <dbReference type="ChEBI" id="CHEBI:17976"/>
        <dbReference type="ChEBI" id="CHEBI:57540"/>
        <dbReference type="ChEBI" id="CHEBI:57945"/>
        <dbReference type="EC" id="7.1.1.2"/>
    </reaction>
</comment>
<keyword evidence="16 18" id="KW-0472">Membrane</keyword>
<evidence type="ECO:0000259" key="19">
    <source>
        <dbReference type="Pfam" id="PF00361"/>
    </source>
</evidence>
<keyword evidence="14 18" id="KW-0830">Ubiquinone</keyword>
<evidence type="ECO:0000256" key="3">
    <source>
        <dbReference type="ARBA" id="ARBA00007012"/>
    </source>
</evidence>
<keyword evidence="7 18" id="KW-0679">Respiratory chain</keyword>
<dbReference type="EC" id="7.1.1.2" evidence="4 18"/>
<comment type="function">
    <text evidence="18">Core subunit of the mitochondrial membrane respiratory chain NADH dehydrogenase (Complex I) which catalyzes electron transfer from NADH through the respiratory chain, using ubiquinone as an electron acceptor. Essential for the catalytic activity and assembly of complex I.</text>
</comment>
<keyword evidence="8 18" id="KW-0812">Transmembrane</keyword>
<evidence type="ECO:0000256" key="15">
    <source>
        <dbReference type="ARBA" id="ARBA00023128"/>
    </source>
</evidence>
<dbReference type="GO" id="GO:0006120">
    <property type="term" value="P:mitochondrial electron transport, NADH to ubiquinone"/>
    <property type="evidence" value="ECO:0007669"/>
    <property type="project" value="InterPro"/>
</dbReference>
<name>A0A7L8XIM8_9CUCU</name>
<keyword evidence="12 18" id="KW-1133">Transmembrane helix</keyword>
<evidence type="ECO:0000256" key="5">
    <source>
        <dbReference type="ARBA" id="ARBA00021008"/>
    </source>
</evidence>
<dbReference type="GO" id="GO:0008137">
    <property type="term" value="F:NADH dehydrogenase (ubiquinone) activity"/>
    <property type="evidence" value="ECO:0007669"/>
    <property type="project" value="UniProtKB-EC"/>
</dbReference>
<reference evidence="20" key="1">
    <citation type="journal article" date="2020" name="Mitochondrial DNA Part B Resour">
        <title>The complete mitochondrial genome of the fig weevil, Aclees cribratus (Coleoptera: Curculionidae).</title>
        <authorList>
            <person name="Wang B.-X."/>
            <person name="Xu Y.-L."/>
            <person name="Zhuo Z.-H."/>
            <person name="Xu X.-L."/>
            <person name="Liu J."/>
            <person name="Qiu J."/>
            <person name="Fang R."/>
            <person name="Liu Y.-K."/>
            <person name="Zeng Z."/>
            <person name="Xiao Q.-G."/>
        </authorList>
    </citation>
    <scope>NUCLEOTIDE SEQUENCE</scope>
</reference>
<evidence type="ECO:0000256" key="12">
    <source>
        <dbReference type="ARBA" id="ARBA00022989"/>
    </source>
</evidence>
<feature type="transmembrane region" description="Helical" evidence="18">
    <location>
        <begin position="141"/>
        <end position="161"/>
    </location>
</feature>
<comment type="subcellular location">
    <subcellularLocation>
        <location evidence="2 18">Mitochondrion inner membrane</location>
        <topology evidence="2 18">Multi-pass membrane protein</topology>
    </subcellularLocation>
</comment>
<dbReference type="PANTHER" id="PTHR46552:SF1">
    <property type="entry name" value="NADH-UBIQUINONE OXIDOREDUCTASE CHAIN 2"/>
    <property type="match status" value="1"/>
</dbReference>
<keyword evidence="10 18" id="KW-1278">Translocase</keyword>
<evidence type="ECO:0000256" key="4">
    <source>
        <dbReference type="ARBA" id="ARBA00012944"/>
    </source>
</evidence>
<dbReference type="Pfam" id="PF00361">
    <property type="entry name" value="Proton_antipo_M"/>
    <property type="match status" value="1"/>
</dbReference>
<gene>
    <name evidence="20" type="primary">nad2</name>
</gene>
<evidence type="ECO:0000256" key="13">
    <source>
        <dbReference type="ARBA" id="ARBA00023027"/>
    </source>
</evidence>
<keyword evidence="9 18" id="KW-0999">Mitochondrion inner membrane</keyword>
<evidence type="ECO:0000256" key="18">
    <source>
        <dbReference type="RuleBase" id="RU003403"/>
    </source>
</evidence>
<evidence type="ECO:0000256" key="11">
    <source>
        <dbReference type="ARBA" id="ARBA00022982"/>
    </source>
</evidence>
<protein>
    <recommendedName>
        <fullName evidence="5 18">NADH-ubiquinone oxidoreductase chain 2</fullName>
        <ecNumber evidence="4 18">7.1.1.2</ecNumber>
    </recommendedName>
</protein>
<dbReference type="AlphaFoldDB" id="A0A7L8XIM8"/>
<feature type="transmembrane region" description="Helical" evidence="18">
    <location>
        <begin position="235"/>
        <end position="257"/>
    </location>
</feature>
<dbReference type="EMBL" id="MT501538">
    <property type="protein sequence ID" value="QOH97062.1"/>
    <property type="molecule type" value="Genomic_DNA"/>
</dbReference>